<dbReference type="InterPro" id="IPR029063">
    <property type="entry name" value="SAM-dependent_MTases_sf"/>
</dbReference>
<name>A0A1F8FE45_9BACT</name>
<dbReference type="InterPro" id="IPR013630">
    <property type="entry name" value="Methyltransf_Zn-bd_dom_put"/>
</dbReference>
<feature type="domain" description="C-methyltransferase" evidence="2">
    <location>
        <begin position="254"/>
        <end position="408"/>
    </location>
</feature>
<evidence type="ECO:0000313" key="4">
    <source>
        <dbReference type="Proteomes" id="UP000177167"/>
    </source>
</evidence>
<accession>A0A1F8FE45</accession>
<dbReference type="InterPro" id="IPR013691">
    <property type="entry name" value="MeTrfase_14"/>
</dbReference>
<comment type="caution">
    <text evidence="3">The sequence shown here is derived from an EMBL/GenBank/DDBJ whole genome shotgun (WGS) entry which is preliminary data.</text>
</comment>
<dbReference type="CDD" id="cd02440">
    <property type="entry name" value="AdoMet_MTases"/>
    <property type="match status" value="1"/>
</dbReference>
<gene>
    <name evidence="3" type="ORF">A3J46_00700</name>
</gene>
<dbReference type="Proteomes" id="UP000177167">
    <property type="component" value="Unassembled WGS sequence"/>
</dbReference>
<reference evidence="3 4" key="1">
    <citation type="journal article" date="2016" name="Nat. Commun.">
        <title>Thousands of microbial genomes shed light on interconnected biogeochemical processes in an aquifer system.</title>
        <authorList>
            <person name="Anantharaman K."/>
            <person name="Brown C.T."/>
            <person name="Hug L.A."/>
            <person name="Sharon I."/>
            <person name="Castelle C.J."/>
            <person name="Probst A.J."/>
            <person name="Thomas B.C."/>
            <person name="Singh A."/>
            <person name="Wilkins M.J."/>
            <person name="Karaoz U."/>
            <person name="Brodie E.L."/>
            <person name="Williams K.H."/>
            <person name="Hubbard S.S."/>
            <person name="Banfield J.F."/>
        </authorList>
    </citation>
    <scope>NUCLEOTIDE SEQUENCE [LARGE SCALE GENOMIC DNA]</scope>
</reference>
<evidence type="ECO:0000259" key="2">
    <source>
        <dbReference type="Pfam" id="PF08484"/>
    </source>
</evidence>
<dbReference type="Gene3D" id="3.40.50.150">
    <property type="entry name" value="Vaccinia Virus protein VP39"/>
    <property type="match status" value="1"/>
</dbReference>
<dbReference type="Pfam" id="PF08421">
    <property type="entry name" value="Methyltransf_13"/>
    <property type="match status" value="1"/>
</dbReference>
<sequence length="414" mass="46576">MPSMVKKHTKCRICGSKNLEQFLSLGKTPPANSFLKKEDFKKERSFPLRVGFCHNCNLVQLLDVVDRKALFSNYVYFYSAMPTASSHFGAYTDDVIKRFVADPKKDLIFEFGSNDGLLLRAFQKSGCKHVLGLDPAKNIVKFANKNGVPTVCDFLSEGLAKKLSKKYGKAKVVIGNNVVAHIDDHHDMIRAVKTLLDEKGVFVFEAPYLADMFENMAFDSIYHEHLSFLAVKPLTYLFNQFGMEIFDVKQINRQGNSIRVYAGYAGGHKVLPSVQQFLNKEKSLKLNRLATYFALAKKIGKTKDKLTKTLRELKQKGYSIAAYGAPARGNTLLNYCGINSKTLDFATEELLPKVGYYTPGSHIPVVHIEQARKNHPDFYLMLAWNYKDAIIKKEADFVAAGGKFITPVRGIEIV</sequence>
<evidence type="ECO:0008006" key="5">
    <source>
        <dbReference type="Google" id="ProtNLM"/>
    </source>
</evidence>
<dbReference type="Gene3D" id="6.20.50.110">
    <property type="entry name" value="Methyltransferase, zinc-binding domain"/>
    <property type="match status" value="1"/>
</dbReference>
<dbReference type="Gene3D" id="6.10.250.3100">
    <property type="match status" value="1"/>
</dbReference>
<dbReference type="EMBL" id="MGJP01000004">
    <property type="protein sequence ID" value="OGN10526.1"/>
    <property type="molecule type" value="Genomic_DNA"/>
</dbReference>
<dbReference type="PANTHER" id="PTHR43861">
    <property type="entry name" value="TRANS-ACONITATE 2-METHYLTRANSFERASE-RELATED"/>
    <property type="match status" value="1"/>
</dbReference>
<dbReference type="AlphaFoldDB" id="A0A1F8FE45"/>
<evidence type="ECO:0000259" key="1">
    <source>
        <dbReference type="Pfam" id="PF08421"/>
    </source>
</evidence>
<feature type="domain" description="Methyltransferase putative zinc binding" evidence="1">
    <location>
        <begin position="11"/>
        <end position="71"/>
    </location>
</feature>
<dbReference type="SUPFAM" id="SSF53335">
    <property type="entry name" value="S-adenosyl-L-methionine-dependent methyltransferases"/>
    <property type="match status" value="1"/>
</dbReference>
<dbReference type="Gene3D" id="3.40.50.720">
    <property type="entry name" value="NAD(P)-binding Rossmann-like Domain"/>
    <property type="match status" value="1"/>
</dbReference>
<organism evidence="3 4">
    <name type="scientific">Candidatus Yanofskybacteria bacterium RIFCSPHIGHO2_02_FULL_41_11</name>
    <dbReference type="NCBI Taxonomy" id="1802675"/>
    <lineage>
        <taxon>Bacteria</taxon>
        <taxon>Candidatus Yanofskyibacteriota</taxon>
    </lineage>
</organism>
<dbReference type="Pfam" id="PF08484">
    <property type="entry name" value="Methyltransf_14"/>
    <property type="match status" value="1"/>
</dbReference>
<evidence type="ECO:0000313" key="3">
    <source>
        <dbReference type="EMBL" id="OGN10526.1"/>
    </source>
</evidence>
<protein>
    <recommendedName>
        <fullName evidence="5">SAM-dependent methyltransferase</fullName>
    </recommendedName>
</protein>
<dbReference type="Pfam" id="PF13489">
    <property type="entry name" value="Methyltransf_23"/>
    <property type="match status" value="1"/>
</dbReference>
<dbReference type="InterPro" id="IPR038576">
    <property type="entry name" value="Methyltransf_Zn-bd_dom_put_sf"/>
</dbReference>
<proteinExistence type="predicted"/>
<dbReference type="PANTHER" id="PTHR43861:SF5">
    <property type="entry name" value="BLL5978 PROTEIN"/>
    <property type="match status" value="1"/>
</dbReference>